<feature type="region of interest" description="Disordered" evidence="1">
    <location>
        <begin position="95"/>
        <end position="155"/>
    </location>
</feature>
<keyword evidence="3" id="KW-1185">Reference proteome</keyword>
<feature type="compositionally biased region" description="Low complexity" evidence="1">
    <location>
        <begin position="111"/>
        <end position="125"/>
    </location>
</feature>
<dbReference type="CDD" id="cd14291">
    <property type="entry name" value="UBA1_NUB1_like"/>
    <property type="match status" value="1"/>
</dbReference>
<feature type="region of interest" description="Disordered" evidence="1">
    <location>
        <begin position="252"/>
        <end position="314"/>
    </location>
</feature>
<feature type="compositionally biased region" description="Polar residues" evidence="1">
    <location>
        <begin position="133"/>
        <end position="144"/>
    </location>
</feature>
<feature type="compositionally biased region" description="Polar residues" evidence="1">
    <location>
        <begin position="299"/>
        <end position="311"/>
    </location>
</feature>
<accession>A0A162W5B6</accession>
<dbReference type="SUPFAM" id="SSF46934">
    <property type="entry name" value="UBA-like"/>
    <property type="match status" value="1"/>
</dbReference>
<dbReference type="STRING" id="5454.A0A162W5B6"/>
<dbReference type="InterPro" id="IPR015940">
    <property type="entry name" value="UBA"/>
</dbReference>
<feature type="region of interest" description="Disordered" evidence="1">
    <location>
        <begin position="1039"/>
        <end position="1070"/>
    </location>
</feature>
<gene>
    <name evidence="2" type="ORF">ST47_g10084</name>
</gene>
<name>A0A162W5B6_DIDRA</name>
<dbReference type="AlphaFoldDB" id="A0A162W5B6"/>
<dbReference type="InterPro" id="IPR009060">
    <property type="entry name" value="UBA-like_sf"/>
</dbReference>
<evidence type="ECO:0000313" key="3">
    <source>
        <dbReference type="Proteomes" id="UP000076837"/>
    </source>
</evidence>
<proteinExistence type="predicted"/>
<feature type="compositionally biased region" description="Polar residues" evidence="1">
    <location>
        <begin position="262"/>
        <end position="274"/>
    </location>
</feature>
<dbReference type="PROSITE" id="PS50030">
    <property type="entry name" value="UBA"/>
    <property type="match status" value="1"/>
</dbReference>
<reference evidence="2 3" key="1">
    <citation type="journal article" date="2016" name="Sci. Rep.">
        <title>Draft genome sequencing and secretome analysis of fungal phytopathogen Ascochyta rabiei provides insight into the necrotrophic effector repertoire.</title>
        <authorList>
            <person name="Verma S."/>
            <person name="Gazara R.K."/>
            <person name="Nizam S."/>
            <person name="Parween S."/>
            <person name="Chattopadhyay D."/>
            <person name="Verma P.K."/>
        </authorList>
    </citation>
    <scope>NUCLEOTIDE SEQUENCE [LARGE SCALE GENOMIC DNA]</scope>
    <source>
        <strain evidence="2 3">ArDII</strain>
    </source>
</reference>
<dbReference type="EMBL" id="JYNV01000322">
    <property type="protein sequence ID" value="KZM18808.1"/>
    <property type="molecule type" value="Genomic_DNA"/>
</dbReference>
<feature type="region of interest" description="Disordered" evidence="1">
    <location>
        <begin position="42"/>
        <end position="68"/>
    </location>
</feature>
<evidence type="ECO:0000313" key="2">
    <source>
        <dbReference type="EMBL" id="KZM18808.1"/>
    </source>
</evidence>
<evidence type="ECO:0000256" key="1">
    <source>
        <dbReference type="SAM" id="MobiDB-lite"/>
    </source>
</evidence>
<dbReference type="Proteomes" id="UP000076837">
    <property type="component" value="Unassembled WGS sequence"/>
</dbReference>
<dbReference type="Gene3D" id="1.10.8.10">
    <property type="entry name" value="DNA helicase RuvA subunit, C-terminal domain"/>
    <property type="match status" value="1"/>
</dbReference>
<comment type="caution">
    <text evidence="2">The sequence shown here is derived from an EMBL/GenBank/DDBJ whole genome shotgun (WGS) entry which is preliminary data.</text>
</comment>
<protein>
    <submittedName>
        <fullName evidence="2">Uncharacterized protein</fullName>
    </submittedName>
</protein>
<feature type="region of interest" description="Disordered" evidence="1">
    <location>
        <begin position="984"/>
        <end position="1010"/>
    </location>
</feature>
<feature type="region of interest" description="Disordered" evidence="1">
    <location>
        <begin position="368"/>
        <end position="426"/>
    </location>
</feature>
<organism evidence="2 3">
    <name type="scientific">Didymella rabiei</name>
    <name type="common">Chickpea ascochyta blight fungus</name>
    <name type="synonym">Mycosphaerella rabiei</name>
    <dbReference type="NCBI Taxonomy" id="5454"/>
    <lineage>
        <taxon>Eukaryota</taxon>
        <taxon>Fungi</taxon>
        <taxon>Dikarya</taxon>
        <taxon>Ascomycota</taxon>
        <taxon>Pezizomycotina</taxon>
        <taxon>Dothideomycetes</taxon>
        <taxon>Pleosporomycetidae</taxon>
        <taxon>Pleosporales</taxon>
        <taxon>Pleosporineae</taxon>
        <taxon>Didymellaceae</taxon>
        <taxon>Ascochyta</taxon>
    </lineage>
</organism>
<sequence>MTTQVAPSLKHSVVNVVSLGCILRLQSVDDYRTVTQAEEQKGINTQPWIDRSPHSIGSPASKDRTNKRMSFQRLKSSKRSGTVLRAVPETTACDPALLADKRDTPTSTHQARSCKSASSSPALSSITEDGASQGWNQHSTTIPTKHNESPKRASSIASLRGAIGTYKHGKIQWRLKDKHSLRAVKSLKPRIHVVIPSGAQDRTQPTAPTSGLPGNAQVRSASAEIEDACGMSPPTGTSKVIRRDSIVSPLNHPQAAPVRQFQLPTPTISSNSMKPQHRKNDTTSTTSSIDSRESDAFSLHSNHSSETSVEEVNSHMAPKNMDAYPAIDADYGPPPAIPPRRYAPCVAKQDAAFQPTCTLRPTRCATNDIAHHPTASRKMSSLSRHRKSLDSHPSMGAISQSPSRSESNKSDRGRSTSPTLSEAEGELERSLDYLADDAFLGRLADNDLQHLTPHQNSLAEPWKKHMTKLSAEPAPLLPRRSSKRQSVINVELFRLSRVPNDHIASQIARGRSLKRDQGLTITISPASHGITGKPVLPPLQLSAKQEPRIISPSDAEKVLYKILQSLDGLDELFATAVVSSGLYRVFKRHELELIKSVLHNSSAPAWEFRETAFPGHDLLHDEDLEMTRPFEEYTPTSYLHLQKCDEQILRKIKTMIKEKCQSFVRPEISAALVDEKSPNSSRVNDALWRIWSFCKIFGSGRGREDDIVAQQDWLKGGAQVHQQACTFSLVSTDFMNDTLISAPDCFAKGNEGGLTAEQLFDMMELWNCLGVLLQGFRSRTADARKFGIYDHTEIRGGDIDGEEMMLDEWCHHLLSFGLSTVLVLARPCDENNAIAFELAHERSLTSWKPPVGGSSRRSFLKEAASRVYEDRLAHVYAESSTRELQRLMSKQRVKKYIHELKTRKGPIIRQSQDRPMSEWESVMSSLIRQHPSLPTTNNISSHVPSFRPTSTIAQEISTHIAELPAAVPAVPPTARALLPPLITQSPPRRTVAQPLLPSPPSSTISGPRDRSSIATTMASIIEYPDFRTQDPVPQIPFPNHPAFRAQRPHVTRKETDISPSSRDSSESDRSAVLAHHPVFQQHQAQADIFDSPAHEHTAEKAIYRIVEMGFTAEQAREALRVTDLGDGLRVDRAVELLLSRQM</sequence>
<dbReference type="OrthoDB" id="5376710at2759"/>